<comment type="pathway">
    <text evidence="2 13">Cofactor biosynthesis; molybdopterin biosynthesis.</text>
</comment>
<dbReference type="SUPFAM" id="SSF55040">
    <property type="entry name" value="Molybdenum cofactor biosynthesis protein C, MoaC"/>
    <property type="match status" value="1"/>
</dbReference>
<dbReference type="GO" id="GO:0061603">
    <property type="term" value="F:molybdenum cofactor guanylyltransferase activity"/>
    <property type="evidence" value="ECO:0007669"/>
    <property type="project" value="UniProtKB-EC"/>
</dbReference>
<keyword evidence="4 12" id="KW-0808">Transferase</keyword>
<dbReference type="EMBL" id="LAQT01000037">
    <property type="protein sequence ID" value="KPC49364.1"/>
    <property type="molecule type" value="Genomic_DNA"/>
</dbReference>
<feature type="binding site" evidence="12">
    <location>
        <position position="100"/>
    </location>
    <ligand>
        <name>Mg(2+)</name>
        <dbReference type="ChEBI" id="CHEBI:18420"/>
    </ligand>
</feature>
<dbReference type="Gene3D" id="3.30.70.640">
    <property type="entry name" value="Molybdopterin cofactor biosynthesis C (MoaC) domain"/>
    <property type="match status" value="1"/>
</dbReference>
<keyword evidence="6 12" id="KW-0547">Nucleotide-binding</keyword>
<dbReference type="EC" id="4.6.1.17" evidence="13"/>
<evidence type="ECO:0000256" key="5">
    <source>
        <dbReference type="ARBA" id="ARBA00022723"/>
    </source>
</evidence>
<gene>
    <name evidence="13 16" type="primary">moaC</name>
    <name evidence="12" type="synonym">mobA</name>
    <name evidence="16" type="ORF">WG78_20755</name>
</gene>
<dbReference type="PATRIC" id="fig|857265.3.peg.4249"/>
<evidence type="ECO:0000256" key="9">
    <source>
        <dbReference type="ARBA" id="ARBA00023150"/>
    </source>
</evidence>
<evidence type="ECO:0000256" key="4">
    <source>
        <dbReference type="ARBA" id="ARBA00022679"/>
    </source>
</evidence>
<comment type="subunit">
    <text evidence="12">Monomer.</text>
</comment>
<comment type="function">
    <text evidence="12">Transfers a GMP moiety from GTP to Mo-molybdopterin (Mo-MPT) cofactor (Moco or molybdenum cofactor) to form Mo-molybdopterin guanine dinucleotide (Mo-MGD) cofactor.</text>
</comment>
<comment type="catalytic activity">
    <reaction evidence="1 13">
        <text>(8S)-3',8-cyclo-7,8-dihydroguanosine 5'-triphosphate = cyclic pyranopterin phosphate + diphosphate</text>
        <dbReference type="Rhea" id="RHEA:49580"/>
        <dbReference type="ChEBI" id="CHEBI:33019"/>
        <dbReference type="ChEBI" id="CHEBI:59648"/>
        <dbReference type="ChEBI" id="CHEBI:131766"/>
        <dbReference type="EC" id="4.6.1.17"/>
    </reaction>
</comment>
<evidence type="ECO:0000256" key="8">
    <source>
        <dbReference type="ARBA" id="ARBA00023134"/>
    </source>
</evidence>
<comment type="cofactor">
    <cofactor evidence="12">
        <name>Mg(2+)</name>
        <dbReference type="ChEBI" id="CHEBI:18420"/>
    </cofactor>
</comment>
<comment type="function">
    <text evidence="11 13">Catalyzes the conversion of (8S)-3',8-cyclo-7,8-dihydroguanosine 5'-triphosphate to cyclic pyranopterin monophosphate (cPMP).</text>
</comment>
<comment type="similarity">
    <text evidence="13">Belongs to the MoaC family.</text>
</comment>
<dbReference type="NCBIfam" id="NF006870">
    <property type="entry name" value="PRK09364.1"/>
    <property type="match status" value="1"/>
</dbReference>
<dbReference type="InterPro" id="IPR002820">
    <property type="entry name" value="Mopterin_CF_biosynth-C_dom"/>
</dbReference>
<dbReference type="SUPFAM" id="SSF53448">
    <property type="entry name" value="Nucleotide-diphospho-sugar transferases"/>
    <property type="match status" value="1"/>
</dbReference>
<evidence type="ECO:0000259" key="14">
    <source>
        <dbReference type="Pfam" id="PF01967"/>
    </source>
</evidence>
<evidence type="ECO:0000313" key="16">
    <source>
        <dbReference type="EMBL" id="KPC49364.1"/>
    </source>
</evidence>
<name>A0A0N0GKU1_9NEIS</name>
<evidence type="ECO:0000256" key="6">
    <source>
        <dbReference type="ARBA" id="ARBA00022741"/>
    </source>
</evidence>
<dbReference type="STRING" id="857265.WG78_20755"/>
<dbReference type="Pfam" id="PF01967">
    <property type="entry name" value="MoaC"/>
    <property type="match status" value="1"/>
</dbReference>
<evidence type="ECO:0000256" key="12">
    <source>
        <dbReference type="HAMAP-Rule" id="MF_00316"/>
    </source>
</evidence>
<dbReference type="CDD" id="cd02503">
    <property type="entry name" value="MobA"/>
    <property type="match status" value="1"/>
</dbReference>
<proteinExistence type="inferred from homology"/>
<dbReference type="InterPro" id="IPR013482">
    <property type="entry name" value="Molybde_CF_guanTrfase"/>
</dbReference>
<keyword evidence="17" id="KW-1185">Reference proteome</keyword>
<feature type="binding site" evidence="12">
    <location>
        <position position="21"/>
    </location>
    <ligand>
        <name>GTP</name>
        <dbReference type="ChEBI" id="CHEBI:37565"/>
    </ligand>
</feature>
<keyword evidence="9 12" id="KW-0501">Molybdenum cofactor biosynthesis</keyword>
<feature type="binding site" evidence="13">
    <location>
        <begin position="270"/>
        <end position="272"/>
    </location>
    <ligand>
        <name>substrate</name>
    </ligand>
</feature>
<dbReference type="InterPro" id="IPR023045">
    <property type="entry name" value="MoaC"/>
</dbReference>
<dbReference type="InterPro" id="IPR047594">
    <property type="entry name" value="MoaC_bact/euk"/>
</dbReference>
<comment type="similarity">
    <text evidence="12">Belongs to the MobA family.</text>
</comment>
<comment type="caution">
    <text evidence="16">The sequence shown here is derived from an EMBL/GenBank/DDBJ whole genome shotgun (WGS) entry which is preliminary data.</text>
</comment>
<evidence type="ECO:0000256" key="10">
    <source>
        <dbReference type="ARBA" id="ARBA00023239"/>
    </source>
</evidence>
<feature type="binding site" evidence="12">
    <location>
        <position position="100"/>
    </location>
    <ligand>
        <name>GTP</name>
        <dbReference type="ChEBI" id="CHEBI:37565"/>
    </ligand>
</feature>
<dbReference type="NCBIfam" id="TIGR00581">
    <property type="entry name" value="moaC"/>
    <property type="match status" value="1"/>
</dbReference>
<dbReference type="Pfam" id="PF12804">
    <property type="entry name" value="NTP_transf_3"/>
    <property type="match status" value="1"/>
</dbReference>
<comment type="domain">
    <text evidence="12">The N-terminal domain determines nucleotide recognition and specific binding, while the C-terminal domain determines the specific binding to the target protein.</text>
</comment>
<keyword evidence="3 12" id="KW-0963">Cytoplasm</keyword>
<dbReference type="InterPro" id="IPR036522">
    <property type="entry name" value="MoaC_sf"/>
</dbReference>
<dbReference type="NCBIfam" id="TIGR02665">
    <property type="entry name" value="molyb_mobA"/>
    <property type="match status" value="1"/>
</dbReference>
<evidence type="ECO:0000256" key="2">
    <source>
        <dbReference type="ARBA" id="ARBA00005046"/>
    </source>
</evidence>
<dbReference type="GO" id="GO:0005737">
    <property type="term" value="C:cytoplasm"/>
    <property type="evidence" value="ECO:0007669"/>
    <property type="project" value="UniProtKB-SubCell"/>
</dbReference>
<keyword evidence="8 12" id="KW-0342">GTP-binding</keyword>
<keyword evidence="5 12" id="KW-0479">Metal-binding</keyword>
<dbReference type="GO" id="GO:0046872">
    <property type="term" value="F:metal ion binding"/>
    <property type="evidence" value="ECO:0007669"/>
    <property type="project" value="UniProtKB-KW"/>
</dbReference>
<feature type="domain" description="MobA-like NTP transferase" evidence="15">
    <location>
        <begin position="5"/>
        <end position="165"/>
    </location>
</feature>
<comment type="subunit">
    <text evidence="13">Homohexamer; trimer of dimers.</text>
</comment>
<reference evidence="16 17" key="1">
    <citation type="submission" date="2015-07" db="EMBL/GenBank/DDBJ databases">
        <title>Draft genome sequence of the Amantichitinum ursilacus IGB-41, a new chitin-degrading bacterium.</title>
        <authorList>
            <person name="Kirstahler P."/>
            <person name="Guenther M."/>
            <person name="Grumaz C."/>
            <person name="Rupp S."/>
            <person name="Zibek S."/>
            <person name="Sohn K."/>
        </authorList>
    </citation>
    <scope>NUCLEOTIDE SEQUENCE [LARGE SCALE GENOMIC DNA]</scope>
    <source>
        <strain evidence="16 17">IGB-41</strain>
    </source>
</reference>
<dbReference type="Gene3D" id="3.90.550.10">
    <property type="entry name" value="Spore Coat Polysaccharide Biosynthesis Protein SpsA, Chain A"/>
    <property type="match status" value="1"/>
</dbReference>
<sequence length="353" mass="37908">MTVDAVILAGGQGRRMGGRDKGLVALNGRPLIEWVIHALSHQSVPVNHLLISANRHLPDYARFGYPVLRDVRPDYSGPLAGIHAAMLASPADILLVVPCDVPALPTDLLERLLHALDESGAQAAVAQSSNGQIHPTLCMLRREAMASITDRLQRQQLKLGDWLESLSPVFVEFADATFPNLNTMDDLQAQQTGDSNGTLTHFDASGQAHMVGVGAKLETHRMARACGEIRMLPATLQLIEAGNHKKGDVLGIARIAGIMGAKRTPDLIPLCHSIALTRVTVDFRIDSGSSSVRCEATAETVGRTGVEMEALTAVQVALLTIYDMCKAVDRGMVMTGIKLVEKVGGKSGHWRAE</sequence>
<feature type="binding site" evidence="13">
    <location>
        <begin position="308"/>
        <end position="309"/>
    </location>
    <ligand>
        <name>substrate</name>
    </ligand>
</feature>
<comment type="subcellular location">
    <subcellularLocation>
        <location evidence="12">Cytoplasm</location>
    </subcellularLocation>
</comment>
<feature type="domain" description="Molybdopterin cofactor biosynthesis C (MoaC)" evidence="14">
    <location>
        <begin position="210"/>
        <end position="345"/>
    </location>
</feature>
<evidence type="ECO:0000259" key="15">
    <source>
        <dbReference type="Pfam" id="PF12804"/>
    </source>
</evidence>
<dbReference type="AlphaFoldDB" id="A0A0N0GKU1"/>
<feature type="binding site" evidence="12">
    <location>
        <position position="70"/>
    </location>
    <ligand>
        <name>GTP</name>
        <dbReference type="ChEBI" id="CHEBI:37565"/>
    </ligand>
</feature>
<dbReference type="GO" id="GO:0005525">
    <property type="term" value="F:GTP binding"/>
    <property type="evidence" value="ECO:0007669"/>
    <property type="project" value="UniProtKB-UniRule"/>
</dbReference>
<dbReference type="GO" id="GO:1902758">
    <property type="term" value="P:bis(molybdopterin guanine dinucleotide)molybdenum biosynthetic process"/>
    <property type="evidence" value="ECO:0007669"/>
    <property type="project" value="TreeGrafter"/>
</dbReference>
<keyword evidence="7 12" id="KW-0460">Magnesium</keyword>
<protein>
    <recommendedName>
        <fullName evidence="12 13">Multifunctional fusion protein</fullName>
    </recommendedName>
    <domain>
        <recommendedName>
            <fullName evidence="12">Molybdenum cofactor guanylyltransferase</fullName>
            <shortName evidence="12">MoCo guanylyltransferase</shortName>
            <ecNumber evidence="12">2.7.7.77</ecNumber>
        </recommendedName>
        <alternativeName>
            <fullName evidence="12">GTP:molybdopterin guanylyltransferase</fullName>
        </alternativeName>
        <alternativeName>
            <fullName evidence="12">Mo-MPT guanylyltransferase</fullName>
        </alternativeName>
        <alternativeName>
            <fullName evidence="12">Molybdopterin guanylyltransferase</fullName>
        </alternativeName>
        <alternativeName>
            <fullName evidence="12">Molybdopterin-guanine dinucleotide synthase</fullName>
            <shortName evidence="12">MGD synthase</shortName>
        </alternativeName>
    </domain>
    <domain>
        <recommendedName>
            <fullName evidence="13">Cyclic pyranopterin monophosphate synthase</fullName>
            <ecNumber evidence="13">4.6.1.17</ecNumber>
        </recommendedName>
        <alternativeName>
            <fullName evidence="13">Molybdenum cofactor biosynthesis protein C</fullName>
        </alternativeName>
    </domain>
</protein>
<dbReference type="InterPro" id="IPR029044">
    <property type="entry name" value="Nucleotide-diphossugar_trans"/>
</dbReference>
<evidence type="ECO:0000256" key="11">
    <source>
        <dbReference type="ARBA" id="ARBA00055087"/>
    </source>
</evidence>
<organism evidence="16 17">
    <name type="scientific">Amantichitinum ursilacus</name>
    <dbReference type="NCBI Taxonomy" id="857265"/>
    <lineage>
        <taxon>Bacteria</taxon>
        <taxon>Pseudomonadati</taxon>
        <taxon>Pseudomonadota</taxon>
        <taxon>Betaproteobacteria</taxon>
        <taxon>Neisseriales</taxon>
        <taxon>Chitinibacteraceae</taxon>
        <taxon>Amantichitinum</taxon>
    </lineage>
</organism>
<evidence type="ECO:0000256" key="3">
    <source>
        <dbReference type="ARBA" id="ARBA00022490"/>
    </source>
</evidence>
<accession>A0A0N0GKU1</accession>
<comment type="catalytic activity">
    <reaction evidence="12">
        <text>Mo-molybdopterin + GTP + H(+) = Mo-molybdopterin guanine dinucleotide + diphosphate</text>
        <dbReference type="Rhea" id="RHEA:34243"/>
        <dbReference type="ChEBI" id="CHEBI:15378"/>
        <dbReference type="ChEBI" id="CHEBI:33019"/>
        <dbReference type="ChEBI" id="CHEBI:37565"/>
        <dbReference type="ChEBI" id="CHEBI:71302"/>
        <dbReference type="ChEBI" id="CHEBI:71310"/>
        <dbReference type="EC" id="2.7.7.77"/>
    </reaction>
</comment>
<dbReference type="EC" id="2.7.7.77" evidence="12"/>
<evidence type="ECO:0000256" key="1">
    <source>
        <dbReference type="ARBA" id="ARBA00001637"/>
    </source>
</evidence>
<dbReference type="Proteomes" id="UP000037939">
    <property type="component" value="Unassembled WGS sequence"/>
</dbReference>
<dbReference type="GO" id="GO:0061799">
    <property type="term" value="F:cyclic pyranopterin monophosphate synthase activity"/>
    <property type="evidence" value="ECO:0007669"/>
    <property type="project" value="UniProtKB-UniRule"/>
</dbReference>
<dbReference type="CDD" id="cd01420">
    <property type="entry name" value="MoaC_PE"/>
    <property type="match status" value="1"/>
</dbReference>
<feature type="binding site" evidence="12">
    <location>
        <begin position="8"/>
        <end position="10"/>
    </location>
    <ligand>
        <name>GTP</name>
        <dbReference type="ChEBI" id="CHEBI:37565"/>
    </ligand>
</feature>
<dbReference type="PANTHER" id="PTHR19136">
    <property type="entry name" value="MOLYBDENUM COFACTOR GUANYLYLTRANSFERASE"/>
    <property type="match status" value="1"/>
</dbReference>
<dbReference type="InterPro" id="IPR025877">
    <property type="entry name" value="MobA-like_NTP_Trfase"/>
</dbReference>
<evidence type="ECO:0000256" key="7">
    <source>
        <dbReference type="ARBA" id="ARBA00022842"/>
    </source>
</evidence>
<evidence type="ECO:0000256" key="13">
    <source>
        <dbReference type="HAMAP-Rule" id="MF_01224"/>
    </source>
</evidence>
<feature type="active site" evidence="13">
    <location>
        <position position="323"/>
    </location>
</feature>
<comment type="caution">
    <text evidence="12">Lacks conserved residue(s) required for the propagation of feature annotation.</text>
</comment>
<dbReference type="HAMAP" id="MF_00316">
    <property type="entry name" value="MobA"/>
    <property type="match status" value="1"/>
</dbReference>
<keyword evidence="10 13" id="KW-0456">Lyase</keyword>
<dbReference type="HAMAP" id="MF_01224_B">
    <property type="entry name" value="MoaC_B"/>
    <property type="match status" value="1"/>
</dbReference>
<evidence type="ECO:0000313" key="17">
    <source>
        <dbReference type="Proteomes" id="UP000037939"/>
    </source>
</evidence>
<dbReference type="UniPathway" id="UPA00344"/>
<dbReference type="PANTHER" id="PTHR19136:SF81">
    <property type="entry name" value="MOLYBDENUM COFACTOR GUANYLYLTRANSFERASE"/>
    <property type="match status" value="1"/>
</dbReference>